<dbReference type="Pfam" id="PF00496">
    <property type="entry name" value="SBP_bac_5"/>
    <property type="match status" value="1"/>
</dbReference>
<dbReference type="GO" id="GO:0042884">
    <property type="term" value="P:microcin transport"/>
    <property type="evidence" value="ECO:0007669"/>
    <property type="project" value="TreeGrafter"/>
</dbReference>
<dbReference type="GO" id="GO:0030288">
    <property type="term" value="C:outer membrane-bounded periplasmic space"/>
    <property type="evidence" value="ECO:0007669"/>
    <property type="project" value="TreeGrafter"/>
</dbReference>
<gene>
    <name evidence="6" type="ORF">SAMN05444336_1011062</name>
</gene>
<comment type="similarity">
    <text evidence="2">Belongs to the bacterial solute-binding protein 5 family.</text>
</comment>
<evidence type="ECO:0000256" key="1">
    <source>
        <dbReference type="ARBA" id="ARBA00004418"/>
    </source>
</evidence>
<dbReference type="Gene3D" id="3.10.105.10">
    <property type="entry name" value="Dipeptide-binding Protein, Domain 3"/>
    <property type="match status" value="1"/>
</dbReference>
<dbReference type="Gene3D" id="3.40.190.10">
    <property type="entry name" value="Periplasmic binding protein-like II"/>
    <property type="match status" value="1"/>
</dbReference>
<dbReference type="AlphaFoldDB" id="A0A1H2TP11"/>
<evidence type="ECO:0000256" key="2">
    <source>
        <dbReference type="ARBA" id="ARBA00005695"/>
    </source>
</evidence>
<dbReference type="Proteomes" id="UP000199118">
    <property type="component" value="Unassembled WGS sequence"/>
</dbReference>
<sequence>MRRRLALALSLALAPICGGAGAEPTHGLAMHGAPALAPDFDHLPYADPAAPKGGRLVLGELGGFDSLNPYILKGRSVWAVRGLMVESLLARSWDEPFTLYGQLAGRVETPPDRSWVEFELREEARFSDGSPVTLEDVIWSMEVLAEKGLPGFRSSWDKVSRTEVTGPRSVRFHFDAPDREMPLIIGLRPILKKAAFEGRDFAESSMEPLVTSGPYVVESAEPGRRVVFRKDPDWWGADLPLNAGLWNLDEIRYEWFKDESARFEAFRAGDIDVFRDGDPDRWAEGYGFPAAERGDVTRAEIPHQRPSGLTGFVFNTRRDLFKDVRVRRALAEAFDFEWINNTLNRGAYARIRSPFGGTPLGFEGAAEGAEREILAPFADDLPEGALGSDFAWPETDGEGRSRRNLRKAARLLAEAGWQIQNGVLMGPERKRFRFEILLSGPAWEPAAQVFAKSLSVLGIQATVRLVDGAQYQARRSDYDYDMIVNTWAMSLSPGNEQRFYWGREGVTAPGTRNYPGVDSPAAEAAIDALLAAEDPADFQAAARALDRVLTTGIYVIPLWHAPTSRIAYWKGLGYPERLPLYGDWSGWLPDVWWRAE</sequence>
<evidence type="ECO:0000256" key="3">
    <source>
        <dbReference type="ARBA" id="ARBA00022729"/>
    </source>
</evidence>
<dbReference type="SUPFAM" id="SSF53850">
    <property type="entry name" value="Periplasmic binding protein-like II"/>
    <property type="match status" value="1"/>
</dbReference>
<feature type="domain" description="Solute-binding protein family 5" evidence="5">
    <location>
        <begin position="99"/>
        <end position="497"/>
    </location>
</feature>
<dbReference type="CDD" id="cd08497">
    <property type="entry name" value="MbnE-like"/>
    <property type="match status" value="1"/>
</dbReference>
<keyword evidence="3 4" id="KW-0732">Signal</keyword>
<accession>A0A1H2TP11</accession>
<protein>
    <submittedName>
        <fullName evidence="6">Peptide/nickel transport system substrate-binding protein</fullName>
    </submittedName>
</protein>
<comment type="subcellular location">
    <subcellularLocation>
        <location evidence="1">Periplasm</location>
    </subcellularLocation>
</comment>
<proteinExistence type="inferred from homology"/>
<dbReference type="PANTHER" id="PTHR30290:SF64">
    <property type="entry name" value="ABC TRANSPORTER PERIPLASMIC BINDING PROTEIN"/>
    <property type="match status" value="1"/>
</dbReference>
<organism evidence="6 7">
    <name type="scientific">Albimonas donghaensis</name>
    <dbReference type="NCBI Taxonomy" id="356660"/>
    <lineage>
        <taxon>Bacteria</taxon>
        <taxon>Pseudomonadati</taxon>
        <taxon>Pseudomonadota</taxon>
        <taxon>Alphaproteobacteria</taxon>
        <taxon>Rhodobacterales</taxon>
        <taxon>Paracoccaceae</taxon>
        <taxon>Albimonas</taxon>
    </lineage>
</organism>
<dbReference type="GO" id="GO:0015833">
    <property type="term" value="P:peptide transport"/>
    <property type="evidence" value="ECO:0007669"/>
    <property type="project" value="TreeGrafter"/>
</dbReference>
<dbReference type="GO" id="GO:1904680">
    <property type="term" value="F:peptide transmembrane transporter activity"/>
    <property type="evidence" value="ECO:0007669"/>
    <property type="project" value="TreeGrafter"/>
</dbReference>
<dbReference type="EMBL" id="FNMZ01000001">
    <property type="protein sequence ID" value="SDW45590.1"/>
    <property type="molecule type" value="Genomic_DNA"/>
</dbReference>
<dbReference type="GO" id="GO:0043190">
    <property type="term" value="C:ATP-binding cassette (ABC) transporter complex"/>
    <property type="evidence" value="ECO:0007669"/>
    <property type="project" value="InterPro"/>
</dbReference>
<keyword evidence="7" id="KW-1185">Reference proteome</keyword>
<feature type="signal peptide" evidence="4">
    <location>
        <begin position="1"/>
        <end position="22"/>
    </location>
</feature>
<dbReference type="InterPro" id="IPR030678">
    <property type="entry name" value="Peptide/Ni-bd"/>
</dbReference>
<evidence type="ECO:0000259" key="5">
    <source>
        <dbReference type="Pfam" id="PF00496"/>
    </source>
</evidence>
<dbReference type="RefSeq" id="WP_245710385.1">
    <property type="nucleotide sequence ID" value="NZ_FNMZ01000001.1"/>
</dbReference>
<dbReference type="PANTHER" id="PTHR30290">
    <property type="entry name" value="PERIPLASMIC BINDING COMPONENT OF ABC TRANSPORTER"/>
    <property type="match status" value="1"/>
</dbReference>
<evidence type="ECO:0000313" key="6">
    <source>
        <dbReference type="EMBL" id="SDW45590.1"/>
    </source>
</evidence>
<name>A0A1H2TP11_9RHOB</name>
<dbReference type="STRING" id="356660.SAMN05444336_1011062"/>
<reference evidence="6 7" key="1">
    <citation type="submission" date="2016-10" db="EMBL/GenBank/DDBJ databases">
        <authorList>
            <person name="de Groot N.N."/>
        </authorList>
    </citation>
    <scope>NUCLEOTIDE SEQUENCE [LARGE SCALE GENOMIC DNA]</scope>
    <source>
        <strain evidence="6 7">DSM 17890</strain>
    </source>
</reference>
<evidence type="ECO:0000313" key="7">
    <source>
        <dbReference type="Proteomes" id="UP000199118"/>
    </source>
</evidence>
<dbReference type="InterPro" id="IPR000914">
    <property type="entry name" value="SBP_5_dom"/>
</dbReference>
<evidence type="ECO:0000256" key="4">
    <source>
        <dbReference type="SAM" id="SignalP"/>
    </source>
</evidence>
<dbReference type="InterPro" id="IPR039424">
    <property type="entry name" value="SBP_5"/>
</dbReference>
<feature type="chain" id="PRO_5011473190" evidence="4">
    <location>
        <begin position="23"/>
        <end position="596"/>
    </location>
</feature>
<dbReference type="PIRSF" id="PIRSF002741">
    <property type="entry name" value="MppA"/>
    <property type="match status" value="1"/>
</dbReference>